<proteinExistence type="predicted"/>
<reference evidence="2" key="1">
    <citation type="submission" date="2023-10" db="EMBL/GenBank/DDBJ databases">
        <authorList>
            <person name="Chen Y."/>
            <person name="Shah S."/>
            <person name="Dougan E. K."/>
            <person name="Thang M."/>
            <person name="Chan C."/>
        </authorList>
    </citation>
    <scope>NUCLEOTIDE SEQUENCE [LARGE SCALE GENOMIC DNA]</scope>
</reference>
<keyword evidence="1" id="KW-0812">Transmembrane</keyword>
<feature type="transmembrane region" description="Helical" evidence="1">
    <location>
        <begin position="94"/>
        <end position="117"/>
    </location>
</feature>
<evidence type="ECO:0000313" key="2">
    <source>
        <dbReference type="EMBL" id="CAK0843328.1"/>
    </source>
</evidence>
<dbReference type="Proteomes" id="UP001189429">
    <property type="component" value="Unassembled WGS sequence"/>
</dbReference>
<keyword evidence="3" id="KW-1185">Reference proteome</keyword>
<evidence type="ECO:0000313" key="3">
    <source>
        <dbReference type="Proteomes" id="UP001189429"/>
    </source>
</evidence>
<name>A0ABN9TC98_9DINO</name>
<evidence type="ECO:0000256" key="1">
    <source>
        <dbReference type="SAM" id="Phobius"/>
    </source>
</evidence>
<sequence length="163" mass="17592">MLNLDLQALYTAAIAGLPGWAALIWQAARGPGQSAAPEGGGDHPGHKEECPEVICVCPEVVCPRPECPETDCPIVECPSVPDPRELYPLLEEGLFAFLFVPLLIATAAGVLLGRWCARRALSQKEAGGQQVIPPVTDERRRQLAAEQVAAVRARREAVRHTQQ</sequence>
<accession>A0ABN9TC98</accession>
<organism evidence="2 3">
    <name type="scientific">Prorocentrum cordatum</name>
    <dbReference type="NCBI Taxonomy" id="2364126"/>
    <lineage>
        <taxon>Eukaryota</taxon>
        <taxon>Sar</taxon>
        <taxon>Alveolata</taxon>
        <taxon>Dinophyceae</taxon>
        <taxon>Prorocentrales</taxon>
        <taxon>Prorocentraceae</taxon>
        <taxon>Prorocentrum</taxon>
    </lineage>
</organism>
<protein>
    <submittedName>
        <fullName evidence="2">Uncharacterized protein</fullName>
    </submittedName>
</protein>
<keyword evidence="1" id="KW-0472">Membrane</keyword>
<comment type="caution">
    <text evidence="2">The sequence shown here is derived from an EMBL/GenBank/DDBJ whole genome shotgun (WGS) entry which is preliminary data.</text>
</comment>
<gene>
    <name evidence="2" type="ORF">PCOR1329_LOCUS37711</name>
</gene>
<keyword evidence="1" id="KW-1133">Transmembrane helix</keyword>
<dbReference type="EMBL" id="CAUYUJ010014571">
    <property type="protein sequence ID" value="CAK0843328.1"/>
    <property type="molecule type" value="Genomic_DNA"/>
</dbReference>